<keyword evidence="4" id="KW-1185">Reference proteome</keyword>
<dbReference type="Gene3D" id="2.30.110.10">
    <property type="entry name" value="Electron Transport, Fmn-binding Protein, Chain A"/>
    <property type="match status" value="1"/>
</dbReference>
<evidence type="ECO:0000256" key="2">
    <source>
        <dbReference type="ARBA" id="ARBA00049106"/>
    </source>
</evidence>
<dbReference type="RefSeq" id="WP_184718376.1">
    <property type="nucleotide sequence ID" value="NZ_JACHJP010000005.1"/>
</dbReference>
<dbReference type="Pfam" id="PF04075">
    <property type="entry name" value="F420H2_quin_red"/>
    <property type="match status" value="1"/>
</dbReference>
<organism evidence="3 4">
    <name type="scientific">Streptosporangium saharense</name>
    <dbReference type="NCBI Taxonomy" id="1706840"/>
    <lineage>
        <taxon>Bacteria</taxon>
        <taxon>Bacillati</taxon>
        <taxon>Actinomycetota</taxon>
        <taxon>Actinomycetes</taxon>
        <taxon>Streptosporangiales</taxon>
        <taxon>Streptosporangiaceae</taxon>
        <taxon>Streptosporangium</taxon>
    </lineage>
</organism>
<sequence>MSADAQPTPQNRNAAVIEEFRANEGKVGGYFEGSDLVLLTTVGARSGQPHTTPALYVRDGDTVVVAASFAGAPKHPAWYHNLVANPEVTVEIGAEKYQATAVPAEGAERDRLFALLAEGTPRFYEYAEKTTRVIPMVVLRAH</sequence>
<dbReference type="PANTHER" id="PTHR39428:SF1">
    <property type="entry name" value="F420H(2)-DEPENDENT QUINONE REDUCTASE RV1261C"/>
    <property type="match status" value="1"/>
</dbReference>
<dbReference type="SUPFAM" id="SSF50475">
    <property type="entry name" value="FMN-binding split barrel"/>
    <property type="match status" value="1"/>
</dbReference>
<dbReference type="GO" id="GO:0016491">
    <property type="term" value="F:oxidoreductase activity"/>
    <property type="evidence" value="ECO:0007669"/>
    <property type="project" value="InterPro"/>
</dbReference>
<dbReference type="GO" id="GO:0005886">
    <property type="term" value="C:plasma membrane"/>
    <property type="evidence" value="ECO:0007669"/>
    <property type="project" value="TreeGrafter"/>
</dbReference>
<dbReference type="GO" id="GO:0070967">
    <property type="term" value="F:coenzyme F420 binding"/>
    <property type="evidence" value="ECO:0007669"/>
    <property type="project" value="TreeGrafter"/>
</dbReference>
<proteinExistence type="inferred from homology"/>
<gene>
    <name evidence="3" type="ORF">FHS44_004906</name>
</gene>
<comment type="catalytic activity">
    <reaction evidence="2">
        <text>oxidized coenzyme F420-(gamma-L-Glu)(n) + a quinol + H(+) = reduced coenzyme F420-(gamma-L-Glu)(n) + a quinone</text>
        <dbReference type="Rhea" id="RHEA:39663"/>
        <dbReference type="Rhea" id="RHEA-COMP:12939"/>
        <dbReference type="Rhea" id="RHEA-COMP:14378"/>
        <dbReference type="ChEBI" id="CHEBI:15378"/>
        <dbReference type="ChEBI" id="CHEBI:24646"/>
        <dbReference type="ChEBI" id="CHEBI:132124"/>
        <dbReference type="ChEBI" id="CHEBI:133980"/>
        <dbReference type="ChEBI" id="CHEBI:139511"/>
    </reaction>
</comment>
<evidence type="ECO:0000313" key="4">
    <source>
        <dbReference type="Proteomes" id="UP000552644"/>
    </source>
</evidence>
<dbReference type="InterPro" id="IPR004378">
    <property type="entry name" value="F420H2_quin_Rdtase"/>
</dbReference>
<dbReference type="EMBL" id="JACHJP010000005">
    <property type="protein sequence ID" value="MBB4917786.1"/>
    <property type="molecule type" value="Genomic_DNA"/>
</dbReference>
<reference evidence="3 4" key="1">
    <citation type="submission" date="2020-08" db="EMBL/GenBank/DDBJ databases">
        <title>Genomic Encyclopedia of Type Strains, Phase III (KMG-III): the genomes of soil and plant-associated and newly described type strains.</title>
        <authorList>
            <person name="Whitman W."/>
        </authorList>
    </citation>
    <scope>NUCLEOTIDE SEQUENCE [LARGE SCALE GENOMIC DNA]</scope>
    <source>
        <strain evidence="3 4">CECT 8840</strain>
    </source>
</reference>
<comment type="caution">
    <text evidence="3">The sequence shown here is derived from an EMBL/GenBank/DDBJ whole genome shotgun (WGS) entry which is preliminary data.</text>
</comment>
<accession>A0A7W7QRH0</accession>
<dbReference type="Proteomes" id="UP000552644">
    <property type="component" value="Unassembled WGS sequence"/>
</dbReference>
<dbReference type="AlphaFoldDB" id="A0A7W7QRH0"/>
<dbReference type="PANTHER" id="PTHR39428">
    <property type="entry name" value="F420H(2)-DEPENDENT QUINONE REDUCTASE RV1261C"/>
    <property type="match status" value="1"/>
</dbReference>
<evidence type="ECO:0000313" key="3">
    <source>
        <dbReference type="EMBL" id="MBB4917786.1"/>
    </source>
</evidence>
<comment type="similarity">
    <text evidence="1">Belongs to the F420H(2)-dependent quinone reductase family.</text>
</comment>
<name>A0A7W7QRH0_9ACTN</name>
<protein>
    <submittedName>
        <fullName evidence="3">Deazaflavin-dependent oxidoreductase (Nitroreductase family)</fullName>
    </submittedName>
</protein>
<dbReference type="NCBIfam" id="TIGR00026">
    <property type="entry name" value="hi_GC_TIGR00026"/>
    <property type="match status" value="1"/>
</dbReference>
<evidence type="ECO:0000256" key="1">
    <source>
        <dbReference type="ARBA" id="ARBA00008710"/>
    </source>
</evidence>
<dbReference type="InterPro" id="IPR012349">
    <property type="entry name" value="Split_barrel_FMN-bd"/>
</dbReference>